<dbReference type="GO" id="GO:0003968">
    <property type="term" value="F:RNA-directed RNA polymerase activity"/>
    <property type="evidence" value="ECO:0007669"/>
    <property type="project" value="UniProtKB-KW"/>
</dbReference>
<evidence type="ECO:0000256" key="14">
    <source>
        <dbReference type="ARBA" id="ARBA00023268"/>
    </source>
</evidence>
<evidence type="ECO:0000256" key="20">
    <source>
        <dbReference type="ARBA" id="ARBA00047332"/>
    </source>
</evidence>
<evidence type="ECO:0000256" key="8">
    <source>
        <dbReference type="ARBA" id="ARBA00022695"/>
    </source>
</evidence>
<dbReference type="InterPro" id="IPR029063">
    <property type="entry name" value="SAM-dependent_MTases_sf"/>
</dbReference>
<protein>
    <recommendedName>
        <fullName evidence="3">RNA-directed RNA polymerase L</fullName>
        <ecNumber evidence="2">2.7.7.48</ecNumber>
    </recommendedName>
    <alternativeName>
        <fullName evidence="17">Large structural protein</fullName>
    </alternativeName>
    <alternativeName>
        <fullName evidence="19">Replicase</fullName>
    </alternativeName>
    <alternativeName>
        <fullName evidence="18">Transcriptase</fullName>
    </alternativeName>
</protein>
<dbReference type="EC" id="2.7.7.48" evidence="2"/>
<dbReference type="InterPro" id="IPR026890">
    <property type="entry name" value="Mononeg_mRNAcap"/>
</dbReference>
<accession>A0A7D4XDA4</accession>
<dbReference type="GO" id="GO:0004482">
    <property type="term" value="F:mRNA 5'-cap (guanine-N7-)-methyltransferase activity"/>
    <property type="evidence" value="ECO:0007669"/>
    <property type="project" value="InterPro"/>
</dbReference>
<dbReference type="GO" id="GO:0005524">
    <property type="term" value="F:ATP binding"/>
    <property type="evidence" value="ECO:0007669"/>
    <property type="project" value="UniProtKB-KW"/>
</dbReference>
<keyword evidence="5" id="KW-0507">mRNA processing</keyword>
<evidence type="ECO:0000256" key="7">
    <source>
        <dbReference type="ARBA" id="ARBA00022691"/>
    </source>
</evidence>
<comment type="catalytic activity">
    <reaction evidence="21">
        <text>a 5'-end (5'-triphosphoguanosine)-adenylyl-adenylyl-cytidylyl-adenosine in mRNA + 2 S-adenosyl-L-methionine = a 5'-end (N(7)-methyl 5'-triphosphoguanosine)-(2'-O-methyladenylyl)-adenylyl-cytidylyl-adenosine in mRNA + 2 S-adenosyl-L-homocysteine + H(+)</text>
        <dbReference type="Rhea" id="RHEA:65376"/>
        <dbReference type="Rhea" id="RHEA-COMP:16797"/>
        <dbReference type="Rhea" id="RHEA-COMP:16798"/>
        <dbReference type="ChEBI" id="CHEBI:15378"/>
        <dbReference type="ChEBI" id="CHEBI:57856"/>
        <dbReference type="ChEBI" id="CHEBI:59789"/>
        <dbReference type="ChEBI" id="CHEBI:156483"/>
        <dbReference type="ChEBI" id="CHEBI:156484"/>
        <dbReference type="EC" id="2.1.1.375"/>
    </reaction>
</comment>
<evidence type="ECO:0000256" key="3">
    <source>
        <dbReference type="ARBA" id="ARBA00018602"/>
    </source>
</evidence>
<keyword evidence="14" id="KW-0511">Multifunctional enzyme</keyword>
<evidence type="ECO:0000256" key="11">
    <source>
        <dbReference type="ARBA" id="ARBA00022844"/>
    </source>
</evidence>
<reference evidence="24" key="1">
    <citation type="submission" date="2020-03" db="EMBL/GenBank/DDBJ databases">
        <title>Mycovirome of Botrytis cinerea isolates from grapevine.</title>
        <authorList>
            <person name="Ruiz-Padilla A."/>
            <person name="Chiapello M."/>
            <person name="Rodriguez-Romero J."/>
            <person name="Turina M."/>
            <person name="Ayllon M.A."/>
        </authorList>
    </citation>
    <scope>NUCLEOTIDE SEQUENCE</scope>
    <source>
        <strain evidence="24">BCI7_Contig4</strain>
    </source>
</reference>
<evidence type="ECO:0000256" key="15">
    <source>
        <dbReference type="ARBA" id="ARBA00024494"/>
    </source>
</evidence>
<organism evidence="24">
    <name type="scientific">Botrytis cinerea negative-stranded RNA virus 7</name>
    <dbReference type="NCBI Taxonomy" id="2731253"/>
    <lineage>
        <taxon>Viruses</taxon>
        <taxon>Riboviria</taxon>
        <taxon>Orthornavirae</taxon>
        <taxon>Negarnaviricota</taxon>
        <taxon>Haploviricotina</taxon>
        <taxon>Monjiviricetes</taxon>
        <taxon>Mononegavirales</taxon>
        <taxon>Mymonaviridae</taxon>
        <taxon>Botrytimonavirus</taxon>
        <taxon>Botrytimonavirus botrytidis</taxon>
    </lineage>
</organism>
<comment type="catalytic activity">
    <reaction evidence="16">
        <text>a 5'-end (5'-triphosphoguanosine)-(2'-O-methyladenylyl)-adenylyl-cytidylyl-adenosine in mRNA + S-adenosyl-L-methionine = a 5'-end (N(7)-methyl 5'-triphosphoguanosine)-(2'-O-methyladenylyl)-adenylyl-cytidylyl-adenosine in mRNA + S-adenosyl-L-homocysteine</text>
        <dbReference type="Rhea" id="RHEA:65440"/>
        <dbReference type="Rhea" id="RHEA-COMP:16798"/>
        <dbReference type="Rhea" id="RHEA-COMP:16801"/>
        <dbReference type="ChEBI" id="CHEBI:57856"/>
        <dbReference type="ChEBI" id="CHEBI:59789"/>
        <dbReference type="ChEBI" id="CHEBI:156482"/>
        <dbReference type="ChEBI" id="CHEBI:156483"/>
    </reaction>
</comment>
<keyword evidence="8" id="KW-0548">Nucleotidyltransferase</keyword>
<evidence type="ECO:0000256" key="9">
    <source>
        <dbReference type="ARBA" id="ARBA00022741"/>
    </source>
</evidence>
<comment type="catalytic activity">
    <reaction evidence="22">
        <text>GTP + H2O = GDP + phosphate + H(+)</text>
        <dbReference type="Rhea" id="RHEA:19669"/>
        <dbReference type="ChEBI" id="CHEBI:15377"/>
        <dbReference type="ChEBI" id="CHEBI:15378"/>
        <dbReference type="ChEBI" id="CHEBI:37565"/>
        <dbReference type="ChEBI" id="CHEBI:43474"/>
        <dbReference type="ChEBI" id="CHEBI:58189"/>
    </reaction>
</comment>
<feature type="domain" description="RdRp catalytic" evidence="23">
    <location>
        <begin position="562"/>
        <end position="743"/>
    </location>
</feature>
<keyword evidence="11" id="KW-0946">Virion</keyword>
<name>A0A7D4XDA4_9MONO</name>
<keyword evidence="6" id="KW-0808">Transferase</keyword>
<dbReference type="Pfam" id="PF00946">
    <property type="entry name" value="Mononeg_RNA_pol"/>
    <property type="match status" value="1"/>
</dbReference>
<evidence type="ECO:0000256" key="13">
    <source>
        <dbReference type="ARBA" id="ARBA00023042"/>
    </source>
</evidence>
<dbReference type="Pfam" id="PF14318">
    <property type="entry name" value="Mononeg_mRNAcap"/>
    <property type="match status" value="1"/>
</dbReference>
<evidence type="ECO:0000256" key="22">
    <source>
        <dbReference type="ARBA" id="ARBA00048548"/>
    </source>
</evidence>
<evidence type="ECO:0000256" key="16">
    <source>
        <dbReference type="ARBA" id="ARBA00024499"/>
    </source>
</evidence>
<evidence type="ECO:0000256" key="4">
    <source>
        <dbReference type="ARBA" id="ARBA00022484"/>
    </source>
</evidence>
<evidence type="ECO:0000259" key="23">
    <source>
        <dbReference type="PROSITE" id="PS50526"/>
    </source>
</evidence>
<evidence type="ECO:0000256" key="5">
    <source>
        <dbReference type="ARBA" id="ARBA00022664"/>
    </source>
</evidence>
<keyword evidence="13" id="KW-0506">mRNA capping</keyword>
<sequence length="1953" mass="222398">MENLLFDDDEFRAMQRFFPSYILDSPLMRHSSDRFVSTLRMKVKFSPSKLVKNTIRTIERFRRMFPKIDEVSVTVLETTDRFVFLSSLLQEIESEIKPSYLDKLEEDIRDSNRMINVLNHNMSKHFGLSQAIPRNVKLSSHVLQNLAAYEFFENGVQRLRNLKKQGKRDLVLIETKSYKILIDDQIVLIRYPEGAWITSYDDLLGFQDMYRTRALALYGADAQYPGLSKHILIQLDIQEDIVTRFGDLGYDLVKSPEALAKCLLSVRCNDIITTSYDNVKRKYYEKERDLGGTGKFIRRIIRNLESTTSLRFISELGGLIKTASFPIVDPAVGGKSAQQHGTSEGNIDLPEAFKTKQRVAEMILRGYVEEHSDWPPLRFSEEGKSTKLYKLYKRRVPILPKNSYPLDDWIECEFEKFLEFDYYPNYLELMDDKSMSKYRSRMSESYTGSNHKTGIYSHKVLLSMLARPDMDPKKIVHQMIYQRIPFEWLIICLYPKEKEFKIAPRMFCMLVFEVRWFFSLAEHNLKQVMKYLPQQTMTSSKEKITRRFVQMTKEVGPNSDRFRVYIEVDLTRWNLLMRGIVVDRVGVILNQTFGLDAYTVAHRFFSSSQILVRVADCPPKGMTSGVHTLPDSDLAWGSDKPHIGGFEGIIQKQWTIVTIAAMENSLNGLDVEFQLTGQGDNQVLSLYFKKSDYPTIELQKSLISKVEKRLEDTFARINHIVKPEENIVSTTVVTYSKRVWCSERSQHDSSIQGGVPYDPSLKFLSKACSASDSYVPSISGEYTALASSFLAAGEHFPNPLLAFSVSLWFAPRWLRRRMILDSVPLPTQDVRRLVSILPSAVGGLGFNSISDYMCRGASDPLSNAFAGLKMLSGIPLIKQYAGYLETRLPYSEQPNLMSLIQDPFSLPFRKPTSAVNVSASAKRDIVKELSRSNKHVHSLFTIADAKYTKSFEETLTSSKPFYVLPLHDILKSSAIGIRKEFETMFTSTRTMQDLASKDRRVDFGGNIIQQDEKTVNYAISLVEDAKHRKLRTKYSSIFETVSNLRKYWFKDGRTVEGITTLHPFDSKIEYTNKLPGITALFLSDPKSSVTTRGKIDPYIGARTKEKRGDYGIKTVTKDPASKAAKKMALLWSQLPGDDNWRSLIKSVVETRVGMKFEEVEKIMPHVFGGISAHRYDAMESRKKFALSMPYTVATNVLLSNDNTGDLVAGYEDYPMPFQQWMCTLLFCANIHGLNGKSSRLLNLTTDNLVLEPLVSHSITTTLPPPPAVDLGLNPLVYSANIQFEARHEAANSPSIRLINPSNLSIDELMSIGVGSILNEMNSPSTARINLYSDIYGRLSGESWDLRECLGFGAKRLVEMSTRATAIVFIDKYFSKYLRKDNVSVQELLAKIVPSSYSLWIPQITHSEFYSDEFVKQHNLVIPPGVQSSFTLNKILSGIIIQNIWKKIRNKSFIKELRFAIGADSKYLSLSKSYLLTQCIRLYESVAGSDGTLLASTVGSMSIMVDKIRKKASRLITQAEKIGLYVSEFDHFFKDKYVRGLSETKVALLQATYSEALRNARKFCIKQEHIPIPPLILTCSTRFVSRVSRKAVEAGVRMLPVVTEEDSWLKKFERNIAKFSTNRYTGVYSRSLDVIHCALHHYPSHFRKTLVVGSGQGGFARGLLDLTNSRIELLDLQSSIPNIAHRYSTWLPPACIQSPRLNHRIAITAETYNSTGDWLDPKVSASVLQNNYDTIIIDIEKRVERFDLSLLNPIAGLFDETLVIIKLILRESEIQTIYEDLGVSGYEIIALSSESITNYKHVYFILKPTRGIVLSKGSFGSNHHVIHDIHRHSEIVFSTMEEKLAEICNPWPNRPTVEGSLQLLLETFIAAKSSKHKILDKYSFSKLTSSILQLQLCLEYQDLSVPELKAEVSKLFSQKYILRQLNNHKIVSKLTHKFRVELSTTLPQLLGHLF</sequence>
<evidence type="ECO:0000256" key="17">
    <source>
        <dbReference type="ARBA" id="ARBA00030285"/>
    </source>
</evidence>
<evidence type="ECO:0000256" key="10">
    <source>
        <dbReference type="ARBA" id="ARBA00022840"/>
    </source>
</evidence>
<keyword evidence="7" id="KW-0949">S-adenosyl-L-methionine</keyword>
<evidence type="ECO:0000256" key="6">
    <source>
        <dbReference type="ARBA" id="ARBA00022679"/>
    </source>
</evidence>
<evidence type="ECO:0000256" key="1">
    <source>
        <dbReference type="ARBA" id="ARBA00004328"/>
    </source>
</evidence>
<keyword evidence="10" id="KW-0067">ATP-binding</keyword>
<comment type="subcellular location">
    <subcellularLocation>
        <location evidence="1">Virion</location>
    </subcellularLocation>
</comment>
<dbReference type="EMBL" id="MT157412">
    <property type="protein sequence ID" value="QKW91266.1"/>
    <property type="molecule type" value="Genomic_RNA"/>
</dbReference>
<proteinExistence type="predicted"/>
<dbReference type="PROSITE" id="PS50526">
    <property type="entry name" value="RDRP_SSRNA_NEG_NONSEG"/>
    <property type="match status" value="1"/>
</dbReference>
<dbReference type="Gene3D" id="3.40.50.150">
    <property type="entry name" value="Vaccinia Virus protein VP39"/>
    <property type="match status" value="1"/>
</dbReference>
<evidence type="ECO:0000256" key="19">
    <source>
        <dbReference type="ARBA" id="ARBA00031012"/>
    </source>
</evidence>
<keyword evidence="12" id="KW-0693">Viral RNA replication</keyword>
<evidence type="ECO:0000256" key="2">
    <source>
        <dbReference type="ARBA" id="ARBA00012494"/>
    </source>
</evidence>
<comment type="catalytic activity">
    <reaction evidence="15">
        <text>a 5'-end triphospho-adenylyl-adenylyl-cytidylyl-adenosine in mRNA + GDP + H(+) = a 5'-end (5'-triphosphoguanosine)-adenylyl-adenylyl-cytidylyl-adenosine in mRNA + diphosphate</text>
        <dbReference type="Rhea" id="RHEA:65436"/>
        <dbReference type="Rhea" id="RHEA-COMP:16797"/>
        <dbReference type="Rhea" id="RHEA-COMP:16799"/>
        <dbReference type="ChEBI" id="CHEBI:15378"/>
        <dbReference type="ChEBI" id="CHEBI:33019"/>
        <dbReference type="ChEBI" id="CHEBI:58189"/>
        <dbReference type="ChEBI" id="CHEBI:156484"/>
        <dbReference type="ChEBI" id="CHEBI:156503"/>
        <dbReference type="EC" id="2.7.7.88"/>
    </reaction>
</comment>
<evidence type="ECO:0000313" key="24">
    <source>
        <dbReference type="EMBL" id="QKW91266.1"/>
    </source>
</evidence>
<keyword evidence="9" id="KW-0547">Nucleotide-binding</keyword>
<comment type="catalytic activity">
    <reaction evidence="20">
        <text>a 5'-end (5'-triphosphoguanosine)-adenylyl-adenylyl-cytidylyl-adenosine in mRNA + S-adenosyl-L-methionine = a 5'-end (5'-triphosphoguanosine)-(2'-O-methyladenylyl)-adenylyl-cytidylyl-adenosine in mRNA + S-adenosyl-L-homocysteine + H(+)</text>
        <dbReference type="Rhea" id="RHEA:65380"/>
        <dbReference type="Rhea" id="RHEA-COMP:16797"/>
        <dbReference type="Rhea" id="RHEA-COMP:16801"/>
        <dbReference type="ChEBI" id="CHEBI:15378"/>
        <dbReference type="ChEBI" id="CHEBI:57856"/>
        <dbReference type="ChEBI" id="CHEBI:59789"/>
        <dbReference type="ChEBI" id="CHEBI:156482"/>
        <dbReference type="ChEBI" id="CHEBI:156484"/>
    </reaction>
</comment>
<dbReference type="InterPro" id="IPR014023">
    <property type="entry name" value="Mononeg_RNA_pol_cat"/>
</dbReference>
<dbReference type="GO" id="GO:0044423">
    <property type="term" value="C:virion component"/>
    <property type="evidence" value="ECO:0007669"/>
    <property type="project" value="UniProtKB-KW"/>
</dbReference>
<evidence type="ECO:0000256" key="12">
    <source>
        <dbReference type="ARBA" id="ARBA00022953"/>
    </source>
</evidence>
<keyword evidence="4 24" id="KW-0696">RNA-directed RNA polymerase</keyword>
<evidence type="ECO:0000256" key="21">
    <source>
        <dbReference type="ARBA" id="ARBA00047370"/>
    </source>
</evidence>
<evidence type="ECO:0000256" key="18">
    <source>
        <dbReference type="ARBA" id="ARBA00030436"/>
    </source>
</evidence>
<reference evidence="24" key="2">
    <citation type="submission" date="2020-03" db="EMBL/GenBank/DDBJ databases">
        <title>Novel mycoviruses discovered in the mycovirome of a necrotrophic fungus.</title>
        <authorList>
            <person name="Ruiz-Padilla A."/>
            <person name="Rodriguez-Romero J."/>
            <person name="Gomez-Cid I."/>
            <person name="Pacifico D."/>
            <person name="Ayllon M.A."/>
        </authorList>
    </citation>
    <scope>NUCLEOTIDE SEQUENCE</scope>
    <source>
        <strain evidence="24">BCI7_Contig4</strain>
    </source>
</reference>